<sequence length="201" mass="22953">MEAVLKYSDLDTINGIYSYADYLSWRFEQAVELIKGKILPMSAPSRKHQRISWQLTLTLGNHFKHHACQAYAAPFDVRLYDKQKSALVNKDVLTVVQPDICIICDLEKLDDKGCLGSPDLVVEILSPGNSSKEMKLKKALYEENGIREYWIIDPEHETAFQFHLLENGLYSPASIYASDDTFESVIFPNLFVDLNEIFSNI</sequence>
<evidence type="ECO:0000313" key="3">
    <source>
        <dbReference type="Proteomes" id="UP000524404"/>
    </source>
</evidence>
<keyword evidence="2" id="KW-0255">Endonuclease</keyword>
<dbReference type="InterPro" id="IPR012296">
    <property type="entry name" value="Nuclease_put_TT1808"/>
</dbReference>
<dbReference type="InterPro" id="IPR008538">
    <property type="entry name" value="Uma2"/>
</dbReference>
<dbReference type="PANTHER" id="PTHR34107:SF4">
    <property type="entry name" value="SLL1222 PROTEIN"/>
    <property type="match status" value="1"/>
</dbReference>
<dbReference type="InterPro" id="IPR011335">
    <property type="entry name" value="Restrct_endonuc-II-like"/>
</dbReference>
<dbReference type="PANTHER" id="PTHR34107">
    <property type="entry name" value="SLL0198 PROTEIN-RELATED"/>
    <property type="match status" value="1"/>
</dbReference>
<feature type="domain" description="Putative restriction endonuclease" evidence="1">
    <location>
        <begin position="21"/>
        <end position="191"/>
    </location>
</feature>
<gene>
    <name evidence="2" type="ORF">HNP25_001307</name>
</gene>
<dbReference type="Pfam" id="PF05685">
    <property type="entry name" value="Uma2"/>
    <property type="match status" value="1"/>
</dbReference>
<evidence type="ECO:0000259" key="1">
    <source>
        <dbReference type="Pfam" id="PF05685"/>
    </source>
</evidence>
<accession>A0A841EHL8</accession>
<organism evidence="2 3">
    <name type="scientific">Arcicella rosea</name>
    <dbReference type="NCBI Taxonomy" id="502909"/>
    <lineage>
        <taxon>Bacteria</taxon>
        <taxon>Pseudomonadati</taxon>
        <taxon>Bacteroidota</taxon>
        <taxon>Cytophagia</taxon>
        <taxon>Cytophagales</taxon>
        <taxon>Flectobacillaceae</taxon>
        <taxon>Arcicella</taxon>
    </lineage>
</organism>
<evidence type="ECO:0000313" key="2">
    <source>
        <dbReference type="EMBL" id="MBB6002655.1"/>
    </source>
</evidence>
<dbReference type="SUPFAM" id="SSF52980">
    <property type="entry name" value="Restriction endonuclease-like"/>
    <property type="match status" value="1"/>
</dbReference>
<dbReference type="CDD" id="cd06260">
    <property type="entry name" value="DUF820-like"/>
    <property type="match status" value="1"/>
</dbReference>
<protein>
    <submittedName>
        <fullName evidence="2">Uma2 family endonuclease</fullName>
    </submittedName>
</protein>
<dbReference type="Gene3D" id="3.90.1570.10">
    <property type="entry name" value="tt1808, chain A"/>
    <property type="match status" value="1"/>
</dbReference>
<dbReference type="Proteomes" id="UP000524404">
    <property type="component" value="Unassembled WGS sequence"/>
</dbReference>
<dbReference type="GO" id="GO:0004519">
    <property type="term" value="F:endonuclease activity"/>
    <property type="evidence" value="ECO:0007669"/>
    <property type="project" value="UniProtKB-KW"/>
</dbReference>
<dbReference type="AlphaFoldDB" id="A0A841EHL8"/>
<dbReference type="EMBL" id="JACHKT010000007">
    <property type="protein sequence ID" value="MBB6002655.1"/>
    <property type="molecule type" value="Genomic_DNA"/>
</dbReference>
<proteinExistence type="predicted"/>
<dbReference type="RefSeq" id="WP_184132109.1">
    <property type="nucleotide sequence ID" value="NZ_JACHKT010000007.1"/>
</dbReference>
<name>A0A841EHL8_9BACT</name>
<keyword evidence="2" id="KW-0540">Nuclease</keyword>
<reference evidence="2 3" key="1">
    <citation type="submission" date="2020-08" db="EMBL/GenBank/DDBJ databases">
        <title>Functional genomics of gut bacteria from endangered species of beetles.</title>
        <authorList>
            <person name="Carlos-Shanley C."/>
        </authorList>
    </citation>
    <scope>NUCLEOTIDE SEQUENCE [LARGE SCALE GENOMIC DNA]</scope>
    <source>
        <strain evidence="2 3">S00070</strain>
    </source>
</reference>
<comment type="caution">
    <text evidence="2">The sequence shown here is derived from an EMBL/GenBank/DDBJ whole genome shotgun (WGS) entry which is preliminary data.</text>
</comment>
<keyword evidence="3" id="KW-1185">Reference proteome</keyword>
<keyword evidence="2" id="KW-0378">Hydrolase</keyword>